<sequence>MSWSQAIPSETLRATAVTPDTDVCNFLALMVHHKRSIVIIGACESALPCACIFMKEDNRSGHIEWSCSIYR</sequence>
<gene>
    <name evidence="1" type="ORF">YALI1_F05290g</name>
</gene>
<reference evidence="1 2" key="1">
    <citation type="journal article" date="2016" name="PLoS ONE">
        <title>Sequence Assembly of Yarrowia lipolytica Strain W29/CLIB89 Shows Transposable Element Diversity.</title>
        <authorList>
            <person name="Magnan C."/>
            <person name="Yu J."/>
            <person name="Chang I."/>
            <person name="Jahn E."/>
            <person name="Kanomata Y."/>
            <person name="Wu J."/>
            <person name="Zeller M."/>
            <person name="Oakes M."/>
            <person name="Baldi P."/>
            <person name="Sandmeyer S."/>
        </authorList>
    </citation>
    <scope>NUCLEOTIDE SEQUENCE [LARGE SCALE GENOMIC DNA]</scope>
    <source>
        <strain evidence="2">CLIB89(W29)</strain>
    </source>
</reference>
<organism evidence="1 2">
    <name type="scientific">Yarrowia lipolytica</name>
    <name type="common">Candida lipolytica</name>
    <dbReference type="NCBI Taxonomy" id="4952"/>
    <lineage>
        <taxon>Eukaryota</taxon>
        <taxon>Fungi</taxon>
        <taxon>Dikarya</taxon>
        <taxon>Ascomycota</taxon>
        <taxon>Saccharomycotina</taxon>
        <taxon>Dipodascomycetes</taxon>
        <taxon>Dipodascales</taxon>
        <taxon>Dipodascales incertae sedis</taxon>
        <taxon>Yarrowia</taxon>
    </lineage>
</organism>
<accession>A0A1D8NLX1</accession>
<dbReference type="VEuPathDB" id="FungiDB:YALI1_F05290g"/>
<dbReference type="RefSeq" id="XP_068139342.1">
    <property type="nucleotide sequence ID" value="XM_068283241.1"/>
</dbReference>
<evidence type="ECO:0000313" key="2">
    <source>
        <dbReference type="Proteomes" id="UP000182444"/>
    </source>
</evidence>
<evidence type="ECO:0000313" key="1">
    <source>
        <dbReference type="EMBL" id="AOW06603.1"/>
    </source>
</evidence>
<protein>
    <submittedName>
        <fullName evidence="1">Uncharacterized protein</fullName>
    </submittedName>
</protein>
<dbReference type="AlphaFoldDB" id="A0A1D8NLX1"/>
<proteinExistence type="predicted"/>
<name>A0A1D8NLX1_YARLL</name>
<dbReference type="Proteomes" id="UP000182444">
    <property type="component" value="Chromosome 1F"/>
</dbReference>
<dbReference type="EMBL" id="CP017558">
    <property type="protein sequence ID" value="AOW06603.1"/>
    <property type="molecule type" value="Genomic_DNA"/>
</dbReference>
<dbReference type="GeneID" id="94583832"/>